<organism evidence="2">
    <name type="scientific">uncultured Phycisphaerae bacterium</name>
    <dbReference type="NCBI Taxonomy" id="904963"/>
    <lineage>
        <taxon>Bacteria</taxon>
        <taxon>Pseudomonadati</taxon>
        <taxon>Planctomycetota</taxon>
        <taxon>Phycisphaerae</taxon>
        <taxon>environmental samples</taxon>
    </lineage>
</organism>
<evidence type="ECO:0000259" key="1">
    <source>
        <dbReference type="Pfam" id="PF10047"/>
    </source>
</evidence>
<accession>A0A6J4PLE9</accession>
<gene>
    <name evidence="2" type="ORF">AVDCRST_MAG64-2700</name>
</gene>
<evidence type="ECO:0000313" key="2">
    <source>
        <dbReference type="EMBL" id="CAA9417339.1"/>
    </source>
</evidence>
<sequence>MHRLNELAAKLTPAQVKEVEDFAEFLVSKQSSTVPRASVAKREGETYLNVDAVAGVFAGLAPDKTDVELQHEAMEIRAAKYKE</sequence>
<name>A0A6J4PLE9_9BACT</name>
<dbReference type="EMBL" id="CADCUQ010000598">
    <property type="protein sequence ID" value="CAA9417339.1"/>
    <property type="molecule type" value="Genomic_DNA"/>
</dbReference>
<protein>
    <recommendedName>
        <fullName evidence="1">DUF2281 domain-containing protein</fullName>
    </recommendedName>
</protein>
<feature type="domain" description="DUF2281" evidence="1">
    <location>
        <begin position="4"/>
        <end position="72"/>
    </location>
</feature>
<dbReference type="Pfam" id="PF10047">
    <property type="entry name" value="DUF2281"/>
    <property type="match status" value="1"/>
</dbReference>
<dbReference type="AlphaFoldDB" id="A0A6J4PLE9"/>
<proteinExistence type="predicted"/>
<reference evidence="2" key="1">
    <citation type="submission" date="2020-02" db="EMBL/GenBank/DDBJ databases">
        <authorList>
            <person name="Meier V. D."/>
        </authorList>
    </citation>
    <scope>NUCLEOTIDE SEQUENCE</scope>
    <source>
        <strain evidence="2">AVDCRST_MAG64</strain>
    </source>
</reference>
<dbReference type="InterPro" id="IPR018739">
    <property type="entry name" value="DUF2281"/>
</dbReference>